<evidence type="ECO:0000256" key="1">
    <source>
        <dbReference type="ARBA" id="ARBA00004651"/>
    </source>
</evidence>
<sequence>MSSPLGNATSMLSRNGGKKAEDGRGGGRGPRLPARLMPLVWGLASLACFIGIWEAAWALHWADPLLLPPPHIFLRNFGSQAQYFLPSDVIGEQSSGTAFGALAMTIVATTLRVLAGLTLGFVCALAMGVAIRYFGLFGNLTLPTITLLAPISPIAWLPVAIFLFGIGNGPAVFMVFISLFFVMTVSTIGQIDSVSRTHLNVAAVMGATRAQTFRHVILPAILPSLFMVLRMNLFGAWMVVLIAEATGVGSGLGQVVMLSRNTFNASLSFFTMTLIGVLGFAFDYLLRIVQRKVLFWVPESGLRK</sequence>
<dbReference type="STRING" id="1777143.AWB82_02961"/>
<dbReference type="AlphaFoldDB" id="A0A158AT71"/>
<dbReference type="EMBL" id="FCOJ02000018">
    <property type="protein sequence ID" value="SAK61211.1"/>
    <property type="molecule type" value="Genomic_DNA"/>
</dbReference>
<evidence type="ECO:0000259" key="9">
    <source>
        <dbReference type="PROSITE" id="PS50928"/>
    </source>
</evidence>
<organism evidence="10 11">
    <name type="scientific">Caballeronia glebae</name>
    <dbReference type="NCBI Taxonomy" id="1777143"/>
    <lineage>
        <taxon>Bacteria</taxon>
        <taxon>Pseudomonadati</taxon>
        <taxon>Pseudomonadota</taxon>
        <taxon>Betaproteobacteria</taxon>
        <taxon>Burkholderiales</taxon>
        <taxon>Burkholderiaceae</taxon>
        <taxon>Caballeronia</taxon>
    </lineage>
</organism>
<feature type="transmembrane region" description="Helical" evidence="7">
    <location>
        <begin position="113"/>
        <end position="135"/>
    </location>
</feature>
<feature type="transmembrane region" description="Helical" evidence="7">
    <location>
        <begin position="263"/>
        <end position="286"/>
    </location>
</feature>
<keyword evidence="5 7" id="KW-1133">Transmembrane helix</keyword>
<comment type="subcellular location">
    <subcellularLocation>
        <location evidence="1 7">Cell membrane</location>
        <topology evidence="1 7">Multi-pass membrane protein</topology>
    </subcellularLocation>
</comment>
<keyword evidence="11" id="KW-1185">Reference proteome</keyword>
<evidence type="ECO:0000313" key="10">
    <source>
        <dbReference type="EMBL" id="SAK61211.1"/>
    </source>
</evidence>
<dbReference type="InterPro" id="IPR000515">
    <property type="entry name" value="MetI-like"/>
</dbReference>
<keyword evidence="3" id="KW-1003">Cell membrane</keyword>
<evidence type="ECO:0000256" key="4">
    <source>
        <dbReference type="ARBA" id="ARBA00022692"/>
    </source>
</evidence>
<dbReference type="CDD" id="cd06261">
    <property type="entry name" value="TM_PBP2"/>
    <property type="match status" value="1"/>
</dbReference>
<evidence type="ECO:0000256" key="3">
    <source>
        <dbReference type="ARBA" id="ARBA00022475"/>
    </source>
</evidence>
<dbReference type="Gene3D" id="1.10.3720.10">
    <property type="entry name" value="MetI-like"/>
    <property type="match status" value="1"/>
</dbReference>
<dbReference type="SUPFAM" id="SSF161098">
    <property type="entry name" value="MetI-like"/>
    <property type="match status" value="1"/>
</dbReference>
<protein>
    <submittedName>
        <fullName evidence="10">Taurine ABC transporter permease</fullName>
    </submittedName>
</protein>
<reference evidence="10" key="1">
    <citation type="submission" date="2016-01" db="EMBL/GenBank/DDBJ databases">
        <authorList>
            <person name="Peeters C."/>
        </authorList>
    </citation>
    <scope>NUCLEOTIDE SEQUENCE [LARGE SCALE GENOMIC DNA]</scope>
    <source>
        <strain evidence="10">LMG 29325</strain>
    </source>
</reference>
<dbReference type="PANTHER" id="PTHR30151">
    <property type="entry name" value="ALKANE SULFONATE ABC TRANSPORTER-RELATED, MEMBRANE SUBUNIT"/>
    <property type="match status" value="1"/>
</dbReference>
<feature type="region of interest" description="Disordered" evidence="8">
    <location>
        <begin position="1"/>
        <end position="29"/>
    </location>
</feature>
<feature type="transmembrane region" description="Helical" evidence="7">
    <location>
        <begin position="216"/>
        <end position="243"/>
    </location>
</feature>
<accession>A0A158AT71</accession>
<dbReference type="Pfam" id="PF00528">
    <property type="entry name" value="BPD_transp_1"/>
    <property type="match status" value="1"/>
</dbReference>
<keyword evidence="2 7" id="KW-0813">Transport</keyword>
<keyword evidence="4 7" id="KW-0812">Transmembrane</keyword>
<evidence type="ECO:0000256" key="7">
    <source>
        <dbReference type="RuleBase" id="RU363032"/>
    </source>
</evidence>
<comment type="similarity">
    <text evidence="7">Belongs to the binding-protein-dependent transport system permease family.</text>
</comment>
<keyword evidence="6 7" id="KW-0472">Membrane</keyword>
<comment type="caution">
    <text evidence="10">The sequence shown here is derived from an EMBL/GenBank/DDBJ whole genome shotgun (WGS) entry which is preliminary data.</text>
</comment>
<proteinExistence type="inferred from homology"/>
<dbReference type="InterPro" id="IPR035906">
    <property type="entry name" value="MetI-like_sf"/>
</dbReference>
<evidence type="ECO:0000313" key="11">
    <source>
        <dbReference type="Proteomes" id="UP000054596"/>
    </source>
</evidence>
<feature type="domain" description="ABC transmembrane type-1" evidence="9">
    <location>
        <begin position="102"/>
        <end position="290"/>
    </location>
</feature>
<dbReference type="Proteomes" id="UP000054596">
    <property type="component" value="Unassembled WGS sequence"/>
</dbReference>
<evidence type="ECO:0000256" key="2">
    <source>
        <dbReference type="ARBA" id="ARBA00022448"/>
    </source>
</evidence>
<name>A0A158AT71_9BURK</name>
<dbReference type="PANTHER" id="PTHR30151:SF0">
    <property type="entry name" value="ABC TRANSPORTER PERMEASE PROTEIN MJ0413-RELATED"/>
    <property type="match status" value="1"/>
</dbReference>
<evidence type="ECO:0000256" key="5">
    <source>
        <dbReference type="ARBA" id="ARBA00022989"/>
    </source>
</evidence>
<gene>
    <name evidence="10" type="ORF">AWB82_02961</name>
</gene>
<dbReference type="GO" id="GO:0005886">
    <property type="term" value="C:plasma membrane"/>
    <property type="evidence" value="ECO:0007669"/>
    <property type="project" value="UniProtKB-SubCell"/>
</dbReference>
<feature type="transmembrane region" description="Helical" evidence="7">
    <location>
        <begin position="38"/>
        <end position="59"/>
    </location>
</feature>
<dbReference type="GO" id="GO:0055085">
    <property type="term" value="P:transmembrane transport"/>
    <property type="evidence" value="ECO:0007669"/>
    <property type="project" value="InterPro"/>
</dbReference>
<evidence type="ECO:0000256" key="8">
    <source>
        <dbReference type="SAM" id="MobiDB-lite"/>
    </source>
</evidence>
<evidence type="ECO:0000256" key="6">
    <source>
        <dbReference type="ARBA" id="ARBA00023136"/>
    </source>
</evidence>
<feature type="compositionally biased region" description="Polar residues" evidence="8">
    <location>
        <begin position="1"/>
        <end position="13"/>
    </location>
</feature>
<dbReference type="PROSITE" id="PS50928">
    <property type="entry name" value="ABC_TM1"/>
    <property type="match status" value="1"/>
</dbReference>